<dbReference type="InterPro" id="IPR011333">
    <property type="entry name" value="SKP1/BTB/POZ_sf"/>
</dbReference>
<dbReference type="SUPFAM" id="SSF54695">
    <property type="entry name" value="POZ domain"/>
    <property type="match status" value="1"/>
</dbReference>
<proteinExistence type="predicted"/>
<evidence type="ECO:0000313" key="3">
    <source>
        <dbReference type="Proteomes" id="UP001385951"/>
    </source>
</evidence>
<dbReference type="Gene3D" id="3.30.710.10">
    <property type="entry name" value="Potassium Channel Kv1.1, Chain A"/>
    <property type="match status" value="1"/>
</dbReference>
<name>A0AAW0GNR3_9APHY</name>
<evidence type="ECO:0000259" key="1">
    <source>
        <dbReference type="PROSITE" id="PS50097"/>
    </source>
</evidence>
<dbReference type="SMART" id="SM00225">
    <property type="entry name" value="BTB"/>
    <property type="match status" value="1"/>
</dbReference>
<evidence type="ECO:0000313" key="2">
    <source>
        <dbReference type="EMBL" id="KAK7691527.1"/>
    </source>
</evidence>
<dbReference type="InterPro" id="IPR000210">
    <property type="entry name" value="BTB/POZ_dom"/>
</dbReference>
<dbReference type="PROSITE" id="PS50097">
    <property type="entry name" value="BTB"/>
    <property type="match status" value="1"/>
</dbReference>
<feature type="domain" description="BTB" evidence="1">
    <location>
        <begin position="20"/>
        <end position="87"/>
    </location>
</feature>
<dbReference type="EMBL" id="JASBNA010000005">
    <property type="protein sequence ID" value="KAK7691527.1"/>
    <property type="molecule type" value="Genomic_DNA"/>
</dbReference>
<sequence length="320" mass="36556">MESSDMKLQPELRRSDIWFDDGNLVIQAGDQLFRVYKGMLTSISPVFKDLFLVAVPSSEDPEMIDGCPVIRVPDPSDEFHSLMKVLFQWGSFPDEADSPSIITVAGILKMSQKYMAHDIRSKAYSYLEHQFPSQYNHFLERYEADTYTPFTTNCLIRVANVARETNTLVILPAVLFLLCALPMDDILKQAFESSSEGVTLLPANFIAILKGRPRLSHFARKNIYSSSFFNKEIAGCHAISRCRSLNSLWAEAAEQMDGWINPFECHILSPIQNARCSICSMKAVDEMWDGRKKMWHIMPSIFDLPGWDEMRRLSQTLDDF</sequence>
<keyword evidence="3" id="KW-1185">Reference proteome</keyword>
<organism evidence="2 3">
    <name type="scientific">Cerrena zonata</name>
    <dbReference type="NCBI Taxonomy" id="2478898"/>
    <lineage>
        <taxon>Eukaryota</taxon>
        <taxon>Fungi</taxon>
        <taxon>Dikarya</taxon>
        <taxon>Basidiomycota</taxon>
        <taxon>Agaricomycotina</taxon>
        <taxon>Agaricomycetes</taxon>
        <taxon>Polyporales</taxon>
        <taxon>Cerrenaceae</taxon>
        <taxon>Cerrena</taxon>
    </lineage>
</organism>
<comment type="caution">
    <text evidence="2">The sequence shown here is derived from an EMBL/GenBank/DDBJ whole genome shotgun (WGS) entry which is preliminary data.</text>
</comment>
<protein>
    <recommendedName>
        <fullName evidence="1">BTB domain-containing protein</fullName>
    </recommendedName>
</protein>
<dbReference type="AlphaFoldDB" id="A0AAW0GNR3"/>
<dbReference type="Proteomes" id="UP001385951">
    <property type="component" value="Unassembled WGS sequence"/>
</dbReference>
<reference evidence="2 3" key="1">
    <citation type="submission" date="2022-09" db="EMBL/GenBank/DDBJ databases">
        <authorList>
            <person name="Palmer J.M."/>
        </authorList>
    </citation>
    <scope>NUCLEOTIDE SEQUENCE [LARGE SCALE GENOMIC DNA]</scope>
    <source>
        <strain evidence="2 3">DSM 7382</strain>
    </source>
</reference>
<gene>
    <name evidence="2" type="ORF">QCA50_004926</name>
</gene>
<accession>A0AAW0GNR3</accession>